<name>A0AAW2H9U1_9NEOP</name>
<dbReference type="GO" id="GO:0042981">
    <property type="term" value="P:regulation of apoptotic process"/>
    <property type="evidence" value="ECO:0007669"/>
    <property type="project" value="InterPro"/>
</dbReference>
<keyword evidence="1" id="KW-0175">Coiled coil</keyword>
<feature type="coiled-coil region" evidence="1">
    <location>
        <begin position="5"/>
        <end position="39"/>
    </location>
</feature>
<sequence length="77" mass="9107">MLRELQELRQILDDLYQKNVKLDEENMSLKKEVKDMKKQIGNVIDLMRILREDLRKAQDILVKPRKLSKMELASAPA</sequence>
<accession>A0AAW2H9U1</accession>
<gene>
    <name evidence="3" type="ORF">PYX00_009090</name>
</gene>
<dbReference type="PROSITE" id="PS50209">
    <property type="entry name" value="CARD"/>
    <property type="match status" value="1"/>
</dbReference>
<evidence type="ECO:0000313" key="3">
    <source>
        <dbReference type="EMBL" id="KAL0266588.1"/>
    </source>
</evidence>
<protein>
    <recommendedName>
        <fullName evidence="2">CARD domain-containing protein</fullName>
    </recommendedName>
</protein>
<dbReference type="InterPro" id="IPR001315">
    <property type="entry name" value="CARD"/>
</dbReference>
<evidence type="ECO:0000256" key="1">
    <source>
        <dbReference type="SAM" id="Coils"/>
    </source>
</evidence>
<reference evidence="3" key="1">
    <citation type="journal article" date="2024" name="Gigascience">
        <title>Chromosome-level genome of the poultry shaft louse Menopon gallinae provides insight into the host-switching and adaptive evolution of parasitic lice.</title>
        <authorList>
            <person name="Xu Y."/>
            <person name="Ma L."/>
            <person name="Liu S."/>
            <person name="Liang Y."/>
            <person name="Liu Q."/>
            <person name="He Z."/>
            <person name="Tian L."/>
            <person name="Duan Y."/>
            <person name="Cai W."/>
            <person name="Li H."/>
            <person name="Song F."/>
        </authorList>
    </citation>
    <scope>NUCLEOTIDE SEQUENCE</scope>
    <source>
        <strain evidence="3">Cailab_2023a</strain>
    </source>
</reference>
<dbReference type="EMBL" id="JARGDH010000005">
    <property type="protein sequence ID" value="KAL0266588.1"/>
    <property type="molecule type" value="Genomic_DNA"/>
</dbReference>
<organism evidence="3">
    <name type="scientific">Menopon gallinae</name>
    <name type="common">poultry shaft louse</name>
    <dbReference type="NCBI Taxonomy" id="328185"/>
    <lineage>
        <taxon>Eukaryota</taxon>
        <taxon>Metazoa</taxon>
        <taxon>Ecdysozoa</taxon>
        <taxon>Arthropoda</taxon>
        <taxon>Hexapoda</taxon>
        <taxon>Insecta</taxon>
        <taxon>Pterygota</taxon>
        <taxon>Neoptera</taxon>
        <taxon>Paraneoptera</taxon>
        <taxon>Psocodea</taxon>
        <taxon>Troctomorpha</taxon>
        <taxon>Phthiraptera</taxon>
        <taxon>Amblycera</taxon>
        <taxon>Menoponidae</taxon>
        <taxon>Menopon</taxon>
    </lineage>
</organism>
<evidence type="ECO:0000259" key="2">
    <source>
        <dbReference type="PROSITE" id="PS50209"/>
    </source>
</evidence>
<feature type="domain" description="CARD" evidence="2">
    <location>
        <begin position="1"/>
        <end position="63"/>
    </location>
</feature>
<proteinExistence type="predicted"/>
<comment type="caution">
    <text evidence="3">The sequence shown here is derived from an EMBL/GenBank/DDBJ whole genome shotgun (WGS) entry which is preliminary data.</text>
</comment>
<dbReference type="AlphaFoldDB" id="A0AAW2H9U1"/>